<evidence type="ECO:0008006" key="11">
    <source>
        <dbReference type="Google" id="ProtNLM"/>
    </source>
</evidence>
<feature type="transmembrane region" description="Helical" evidence="8">
    <location>
        <begin position="16"/>
        <end position="37"/>
    </location>
</feature>
<evidence type="ECO:0000256" key="3">
    <source>
        <dbReference type="ARBA" id="ARBA00008691"/>
    </source>
</evidence>
<keyword evidence="4 8" id="KW-0812">Transmembrane</keyword>
<evidence type="ECO:0000313" key="9">
    <source>
        <dbReference type="EnsemblMetazoa" id="XP_031780672"/>
    </source>
</evidence>
<evidence type="ECO:0000256" key="5">
    <source>
        <dbReference type="ARBA" id="ARBA00022949"/>
    </source>
</evidence>
<keyword evidence="10" id="KW-1185">Reference proteome</keyword>
<feature type="transmembrane region" description="Helical" evidence="8">
    <location>
        <begin position="120"/>
        <end position="141"/>
    </location>
</feature>
<keyword evidence="5" id="KW-0965">Cell junction</keyword>
<dbReference type="FunFam" id="1.20.140.150:FF:000028">
    <property type="entry name" value="Uncharacterized protein, isoform A"/>
    <property type="match status" value="1"/>
</dbReference>
<evidence type="ECO:0000256" key="4">
    <source>
        <dbReference type="ARBA" id="ARBA00022692"/>
    </source>
</evidence>
<dbReference type="GeneID" id="100115694"/>
<protein>
    <recommendedName>
        <fullName evidence="11">Transmembrane protein 47</fullName>
    </recommendedName>
</protein>
<evidence type="ECO:0000256" key="6">
    <source>
        <dbReference type="ARBA" id="ARBA00022989"/>
    </source>
</evidence>
<dbReference type="Proteomes" id="UP000002358">
    <property type="component" value="Chromosome 2"/>
</dbReference>
<dbReference type="GO" id="GO:0098609">
    <property type="term" value="P:cell-cell adhesion"/>
    <property type="evidence" value="ECO:0007669"/>
    <property type="project" value="TreeGrafter"/>
</dbReference>
<dbReference type="Pfam" id="PF00822">
    <property type="entry name" value="PMP22_Claudin"/>
    <property type="match status" value="1"/>
</dbReference>
<evidence type="ECO:0000313" key="10">
    <source>
        <dbReference type="Proteomes" id="UP000002358"/>
    </source>
</evidence>
<proteinExistence type="inferred from homology"/>
<organism evidence="9 10">
    <name type="scientific">Nasonia vitripennis</name>
    <name type="common">Parasitic wasp</name>
    <dbReference type="NCBI Taxonomy" id="7425"/>
    <lineage>
        <taxon>Eukaryota</taxon>
        <taxon>Metazoa</taxon>
        <taxon>Ecdysozoa</taxon>
        <taxon>Arthropoda</taxon>
        <taxon>Hexapoda</taxon>
        <taxon>Insecta</taxon>
        <taxon>Pterygota</taxon>
        <taxon>Neoptera</taxon>
        <taxon>Endopterygota</taxon>
        <taxon>Hymenoptera</taxon>
        <taxon>Apocrita</taxon>
        <taxon>Proctotrupomorpha</taxon>
        <taxon>Chalcidoidea</taxon>
        <taxon>Pteromalidae</taxon>
        <taxon>Pteromalinae</taxon>
        <taxon>Nasonia</taxon>
    </lineage>
</organism>
<dbReference type="RefSeq" id="XP_031780672.1">
    <property type="nucleotide sequence ID" value="XM_031924812.2"/>
</dbReference>
<keyword evidence="6 8" id="KW-1133">Transmembrane helix</keyword>
<dbReference type="PANTHER" id="PTHR14399:SF5">
    <property type="entry name" value="CELL JUNCTION PROTEIN VAB-9"/>
    <property type="match status" value="1"/>
</dbReference>
<dbReference type="GO" id="GO:0005911">
    <property type="term" value="C:cell-cell junction"/>
    <property type="evidence" value="ECO:0007669"/>
    <property type="project" value="TreeGrafter"/>
</dbReference>
<evidence type="ECO:0000256" key="8">
    <source>
        <dbReference type="SAM" id="Phobius"/>
    </source>
</evidence>
<dbReference type="OrthoDB" id="8655982at2759"/>
<dbReference type="PANTHER" id="PTHR14399">
    <property type="entry name" value="P53-INDUCED PROTEIN RELATED"/>
    <property type="match status" value="1"/>
</dbReference>
<dbReference type="AlphaFoldDB" id="A0A7M7Q236"/>
<dbReference type="KEGG" id="nvi:100115694"/>
<dbReference type="InterPro" id="IPR004031">
    <property type="entry name" value="PMP22/EMP/MP20/Claudin"/>
</dbReference>
<comment type="similarity">
    <text evidence="3">Belongs to the TMEM47 family.</text>
</comment>
<reference evidence="9" key="1">
    <citation type="submission" date="2021-01" db="UniProtKB">
        <authorList>
            <consortium name="EnsemblMetazoa"/>
        </authorList>
    </citation>
    <scope>IDENTIFICATION</scope>
</reference>
<evidence type="ECO:0000256" key="7">
    <source>
        <dbReference type="ARBA" id="ARBA00023136"/>
    </source>
</evidence>
<dbReference type="InterPro" id="IPR015664">
    <property type="entry name" value="P53_induced"/>
</dbReference>
<evidence type="ECO:0000256" key="1">
    <source>
        <dbReference type="ARBA" id="ARBA00004141"/>
    </source>
</evidence>
<name>A0A7M7Q236_NASVI</name>
<dbReference type="GO" id="GO:0016020">
    <property type="term" value="C:membrane"/>
    <property type="evidence" value="ECO:0007669"/>
    <property type="project" value="UniProtKB-SubCell"/>
</dbReference>
<feature type="transmembrane region" description="Helical" evidence="8">
    <location>
        <begin position="85"/>
        <end position="108"/>
    </location>
</feature>
<dbReference type="InParanoid" id="A0A7M7Q236"/>
<dbReference type="PRINTS" id="PR01077">
    <property type="entry name" value="CLAUDIN"/>
</dbReference>
<keyword evidence="7 8" id="KW-0472">Membrane</keyword>
<dbReference type="Gene3D" id="1.20.140.150">
    <property type="match status" value="1"/>
</dbReference>
<feature type="transmembrane region" description="Helical" evidence="8">
    <location>
        <begin position="161"/>
        <end position="182"/>
    </location>
</feature>
<comment type="subcellular location">
    <subcellularLocation>
        <location evidence="2">Cell junction</location>
    </subcellularLocation>
    <subcellularLocation>
        <location evidence="1">Membrane</location>
        <topology evidence="1">Multi-pass membrane protein</topology>
    </subcellularLocation>
</comment>
<evidence type="ECO:0000256" key="2">
    <source>
        <dbReference type="ARBA" id="ARBA00004282"/>
    </source>
</evidence>
<dbReference type="FunCoup" id="A0A7M7Q236">
    <property type="interactions" value="67"/>
</dbReference>
<dbReference type="EnsemblMetazoa" id="XM_031924812">
    <property type="protein sequence ID" value="XP_031780672"/>
    <property type="gene ID" value="LOC100115694"/>
</dbReference>
<sequence length="253" mass="27185">MIMYTVADEHMGENEIAQVIAFICGVIVILLMIMGLASTDWLMSLGWRQGLFAHCIEEGAPTPLPFNMPDPPGCYQARDVGYIRAAAALCVVCLLADIAATVLTGLGLRCQDHCDKRKYYRFAVFCMGIALVSLLIALVIYPVCFAAELNFGNRPMWEFGWAYGVGWGAAIFLFGGAVLLLCDKESEEIYYKERKIVRDDIGSGAVAVGMAGAGHGHGHVGHHMVGNNSYAGAGNSMIGSGHHHGVRSGTQLA</sequence>
<accession>A0A7M7Q236</accession>